<dbReference type="InterPro" id="IPR050321">
    <property type="entry name" value="Glycosyltr_2/OpgH_subfam"/>
</dbReference>
<evidence type="ECO:0000256" key="1">
    <source>
        <dbReference type="ARBA" id="ARBA00004141"/>
    </source>
</evidence>
<dbReference type="Gene3D" id="2.40.10.220">
    <property type="entry name" value="predicted glycosyltransferase like domains"/>
    <property type="match status" value="1"/>
</dbReference>
<feature type="transmembrane region" description="Helical" evidence="7">
    <location>
        <begin position="21"/>
        <end position="42"/>
    </location>
</feature>
<dbReference type="EMBL" id="DSTK01000033">
    <property type="protein sequence ID" value="HFK97764.1"/>
    <property type="molecule type" value="Genomic_DNA"/>
</dbReference>
<dbReference type="InterPro" id="IPR009875">
    <property type="entry name" value="PilZ_domain"/>
</dbReference>
<dbReference type="PANTHER" id="PTHR43867">
    <property type="entry name" value="CELLULOSE SYNTHASE CATALYTIC SUBUNIT A [UDP-FORMING]"/>
    <property type="match status" value="1"/>
</dbReference>
<dbReference type="GO" id="GO:0005886">
    <property type="term" value="C:plasma membrane"/>
    <property type="evidence" value="ECO:0007669"/>
    <property type="project" value="TreeGrafter"/>
</dbReference>
<evidence type="ECO:0000256" key="7">
    <source>
        <dbReference type="SAM" id="Phobius"/>
    </source>
</evidence>
<feature type="transmembrane region" description="Helical" evidence="7">
    <location>
        <begin position="545"/>
        <end position="568"/>
    </location>
</feature>
<keyword evidence="4 7" id="KW-0812">Transmembrane</keyword>
<feature type="transmembrane region" description="Helical" evidence="7">
    <location>
        <begin position="580"/>
        <end position="603"/>
    </location>
</feature>
<keyword evidence="2" id="KW-0328">Glycosyltransferase</keyword>
<comment type="caution">
    <text evidence="10">The sequence shown here is derived from an EMBL/GenBank/DDBJ whole genome shotgun (WGS) entry which is preliminary data.</text>
</comment>
<dbReference type="Gene3D" id="3.90.550.10">
    <property type="entry name" value="Spore Coat Polysaccharide Biosynthesis Protein SpsA, Chain A"/>
    <property type="match status" value="1"/>
</dbReference>
<dbReference type="Pfam" id="PF07238">
    <property type="entry name" value="PilZ"/>
    <property type="match status" value="1"/>
</dbReference>
<sequence length="784" mass="89098">MNVKRLHAFHAVLNHEASERALLWATLAVLSAYLAYCATIYLELRDQILVGWGLLAVLFVAVKRNARAAPARVFLLILGAFLSLRYWMFRTFETLSYTGPWDCVGMLLLYGAESYGIAIHLLGLYVNVWPLERDETPPLPEDPSSYPTVDVLIPTYNESEEIVRTTAIACTMLDYPREKFNVYILDDGGTLARRNDPDPIKAQAARDRHERLKKLAEEIGVFYMTREENVGAKAGNINAALQCLCSAGPQSKPLDFTCVNMGIRETCSDLILVLDCDHVPTRDFLKRTVPYFLQDEKLFLVQTPHFFINPSPVEKNLGIHRVFPAENEMFYRRVHLGLDFWNASFFCGSAALIRRSCLMELGGIQGETITEDAETALELHRRGYRSVYVSRPLVCGLSPDTFDDFILQRTRWAQGMIQILLLKNPLFAKGLSLSQRLCYLNSCLFWLFGLARIIFFLAPLAYLFFGLRVYNASVVQVLAYALPHLLGSTLVAHYLYGTVRHTLFSEFFETVQSLYLLPAIFSTLKNPRSPKFRVTPKGRSLETDFLSPLAYPFYGMFALALLGLAAAAHRWTGYPLERDVVAICLFWNVYNLFIILLCLGAVWEMHQWRRHHRVLTREPAVLSFPNGQLVPVQVDDMSLGGVGLRMPFTGVALVHEGDRLTLEAQDSTGRSYRLGVKVLRINRRTQAAPTAKVHLGCAWVLDTPHETAEVVGFIYGDSERWRRLWESRPQDYLALWRGYGFLLKIGIEKSLRAFGGLVGLLTEKTRRITGSLWTRRFKKHKEAL</sequence>
<evidence type="ECO:0000259" key="9">
    <source>
        <dbReference type="Pfam" id="PF13632"/>
    </source>
</evidence>
<feature type="transmembrane region" description="Helical" evidence="7">
    <location>
        <begin position="444"/>
        <end position="465"/>
    </location>
</feature>
<name>A0A832EJQ2_9BACT</name>
<evidence type="ECO:0000256" key="3">
    <source>
        <dbReference type="ARBA" id="ARBA00022679"/>
    </source>
</evidence>
<evidence type="ECO:0000256" key="2">
    <source>
        <dbReference type="ARBA" id="ARBA00022676"/>
    </source>
</evidence>
<protein>
    <submittedName>
        <fullName evidence="10">Glycosyltransferase</fullName>
    </submittedName>
</protein>
<keyword evidence="6 7" id="KW-0472">Membrane</keyword>
<evidence type="ECO:0000256" key="4">
    <source>
        <dbReference type="ARBA" id="ARBA00022692"/>
    </source>
</evidence>
<keyword evidence="3 10" id="KW-0808">Transferase</keyword>
<dbReference type="CDD" id="cd06421">
    <property type="entry name" value="CESA_CelA_like"/>
    <property type="match status" value="1"/>
</dbReference>
<keyword evidence="5 7" id="KW-1133">Transmembrane helix</keyword>
<dbReference type="SUPFAM" id="SSF141371">
    <property type="entry name" value="PilZ domain-like"/>
    <property type="match status" value="1"/>
</dbReference>
<proteinExistence type="predicted"/>
<organism evidence="10">
    <name type="scientific">Desulfacinum infernum</name>
    <dbReference type="NCBI Taxonomy" id="35837"/>
    <lineage>
        <taxon>Bacteria</taxon>
        <taxon>Pseudomonadati</taxon>
        <taxon>Thermodesulfobacteriota</taxon>
        <taxon>Syntrophobacteria</taxon>
        <taxon>Syntrophobacterales</taxon>
        <taxon>Syntrophobacteraceae</taxon>
        <taxon>Desulfacinum</taxon>
    </lineage>
</organism>
<accession>A0A832EJQ2</accession>
<feature type="transmembrane region" description="Helical" evidence="7">
    <location>
        <begin position="73"/>
        <end position="89"/>
    </location>
</feature>
<dbReference type="PANTHER" id="PTHR43867:SF2">
    <property type="entry name" value="CELLULOSE SYNTHASE CATALYTIC SUBUNIT A [UDP-FORMING]"/>
    <property type="match status" value="1"/>
</dbReference>
<dbReference type="InterPro" id="IPR001173">
    <property type="entry name" value="Glyco_trans_2-like"/>
</dbReference>
<feature type="transmembrane region" description="Helical" evidence="7">
    <location>
        <begin position="477"/>
        <end position="496"/>
    </location>
</feature>
<dbReference type="GO" id="GO:0035438">
    <property type="term" value="F:cyclic-di-GMP binding"/>
    <property type="evidence" value="ECO:0007669"/>
    <property type="project" value="InterPro"/>
</dbReference>
<comment type="subcellular location">
    <subcellularLocation>
        <location evidence="1">Membrane</location>
        <topology evidence="1">Multi-pass membrane protein</topology>
    </subcellularLocation>
</comment>
<feature type="transmembrane region" description="Helical" evidence="7">
    <location>
        <begin position="48"/>
        <end position="66"/>
    </location>
</feature>
<dbReference type="GO" id="GO:0016758">
    <property type="term" value="F:hexosyltransferase activity"/>
    <property type="evidence" value="ECO:0007669"/>
    <property type="project" value="TreeGrafter"/>
</dbReference>
<reference evidence="10" key="1">
    <citation type="journal article" date="2020" name="mSystems">
        <title>Genome- and Community-Level Interaction Insights into Carbon Utilization and Element Cycling Functions of Hydrothermarchaeota in Hydrothermal Sediment.</title>
        <authorList>
            <person name="Zhou Z."/>
            <person name="Liu Y."/>
            <person name="Xu W."/>
            <person name="Pan J."/>
            <person name="Luo Z.H."/>
            <person name="Li M."/>
        </authorList>
    </citation>
    <scope>NUCLEOTIDE SEQUENCE [LARGE SCALE GENOMIC DNA]</scope>
    <source>
        <strain evidence="10">SpSt-456</strain>
    </source>
</reference>
<gene>
    <name evidence="10" type="ORF">ENS06_10655</name>
</gene>
<dbReference type="SUPFAM" id="SSF53448">
    <property type="entry name" value="Nucleotide-diphospho-sugar transferases"/>
    <property type="match status" value="1"/>
</dbReference>
<evidence type="ECO:0000259" key="8">
    <source>
        <dbReference type="Pfam" id="PF07238"/>
    </source>
</evidence>
<dbReference type="InterPro" id="IPR029044">
    <property type="entry name" value="Nucleotide-diphossugar_trans"/>
</dbReference>
<dbReference type="Pfam" id="PF13632">
    <property type="entry name" value="Glyco_trans_2_3"/>
    <property type="match status" value="1"/>
</dbReference>
<evidence type="ECO:0000313" key="10">
    <source>
        <dbReference type="EMBL" id="HFK97764.1"/>
    </source>
</evidence>
<evidence type="ECO:0000256" key="6">
    <source>
        <dbReference type="ARBA" id="ARBA00023136"/>
    </source>
</evidence>
<dbReference type="AlphaFoldDB" id="A0A832EJQ2"/>
<feature type="domain" description="PilZ" evidence="8">
    <location>
        <begin position="609"/>
        <end position="714"/>
    </location>
</feature>
<feature type="domain" description="Glycosyltransferase 2-like" evidence="9">
    <location>
        <begin position="270"/>
        <end position="472"/>
    </location>
</feature>
<evidence type="ECO:0000256" key="5">
    <source>
        <dbReference type="ARBA" id="ARBA00022989"/>
    </source>
</evidence>